<evidence type="ECO:0000256" key="1">
    <source>
        <dbReference type="SAM" id="Phobius"/>
    </source>
</evidence>
<proteinExistence type="predicted"/>
<evidence type="ECO:0000313" key="3">
    <source>
        <dbReference type="Proteomes" id="UP000294650"/>
    </source>
</evidence>
<feature type="transmembrane region" description="Helical" evidence="1">
    <location>
        <begin position="102"/>
        <end position="120"/>
    </location>
</feature>
<keyword evidence="3" id="KW-1185">Reference proteome</keyword>
<reference evidence="2 3" key="1">
    <citation type="submission" date="2019-03" db="EMBL/GenBank/DDBJ databases">
        <title>Genomic Encyclopedia of Type Strains, Phase IV (KMG-IV): sequencing the most valuable type-strain genomes for metagenomic binning, comparative biology and taxonomic classification.</title>
        <authorList>
            <person name="Goeker M."/>
        </authorList>
    </citation>
    <scope>NUCLEOTIDE SEQUENCE [LARGE SCALE GENOMIC DNA]</scope>
    <source>
        <strain evidence="2 3">DSM 25894</strain>
    </source>
</reference>
<accession>A0A4R3MWU7</accession>
<feature type="transmembrane region" description="Helical" evidence="1">
    <location>
        <begin position="32"/>
        <end position="49"/>
    </location>
</feature>
<keyword evidence="1" id="KW-0472">Membrane</keyword>
<comment type="caution">
    <text evidence="2">The sequence shown here is derived from an EMBL/GenBank/DDBJ whole genome shotgun (WGS) entry which is preliminary data.</text>
</comment>
<protein>
    <submittedName>
        <fullName evidence="2">Uncharacterized protein</fullName>
    </submittedName>
</protein>
<keyword evidence="1" id="KW-0812">Transmembrane</keyword>
<evidence type="ECO:0000313" key="2">
    <source>
        <dbReference type="EMBL" id="TCT19996.1"/>
    </source>
</evidence>
<organism evidence="2 3">
    <name type="scientific">Melghiribacillus thermohalophilus</name>
    <dbReference type="NCBI Taxonomy" id="1324956"/>
    <lineage>
        <taxon>Bacteria</taxon>
        <taxon>Bacillati</taxon>
        <taxon>Bacillota</taxon>
        <taxon>Bacilli</taxon>
        <taxon>Bacillales</taxon>
        <taxon>Bacillaceae</taxon>
        <taxon>Melghiribacillus</taxon>
    </lineage>
</organism>
<gene>
    <name evidence="2" type="ORF">EDD68_11547</name>
</gene>
<feature type="transmembrane region" description="Helical" evidence="1">
    <location>
        <begin position="61"/>
        <end position="82"/>
    </location>
</feature>
<keyword evidence="1" id="KW-1133">Transmembrane helix</keyword>
<dbReference type="EMBL" id="SMAN01000015">
    <property type="protein sequence ID" value="TCT19996.1"/>
    <property type="molecule type" value="Genomic_DNA"/>
</dbReference>
<sequence>MRRSTMGLWSLIFILLLFLTKSMYITFWEYTVIYVMSVFYSNVLRGWLVRKEKQGISMKGALAAFIFFWMFAIMDLFGDHMLYFMKAEPALVERLQTTSGELLGLSTLALIISCLFFNGFQTNSRVPKQ</sequence>
<dbReference type="Proteomes" id="UP000294650">
    <property type="component" value="Unassembled WGS sequence"/>
</dbReference>
<name>A0A4R3MWU7_9BACI</name>
<dbReference type="AlphaFoldDB" id="A0A4R3MWU7"/>
<dbReference type="RefSeq" id="WP_132372255.1">
    <property type="nucleotide sequence ID" value="NZ_SMAN01000015.1"/>
</dbReference>